<dbReference type="EMBL" id="LAZR01000006">
    <property type="protein sequence ID" value="KKO09693.1"/>
    <property type="molecule type" value="Genomic_DNA"/>
</dbReference>
<accession>A0A0F9WBE9</accession>
<proteinExistence type="predicted"/>
<sequence>MTRTGMTHKEERVGGFSRPFFCLKFVLCCLFGHKKGRREPASFSEKLSHRSRYCNLSGTPSHSSASDGDSFFSVMFGHMSASSALSPVNSC</sequence>
<name>A0A0F9WBE9_9ZZZZ</name>
<reference evidence="1" key="1">
    <citation type="journal article" date="2015" name="Nature">
        <title>Complex archaea that bridge the gap between prokaryotes and eukaryotes.</title>
        <authorList>
            <person name="Spang A."/>
            <person name="Saw J.H."/>
            <person name="Jorgensen S.L."/>
            <person name="Zaremba-Niedzwiedzka K."/>
            <person name="Martijn J."/>
            <person name="Lind A.E."/>
            <person name="van Eijk R."/>
            <person name="Schleper C."/>
            <person name="Guy L."/>
            <person name="Ettema T.J."/>
        </authorList>
    </citation>
    <scope>NUCLEOTIDE SEQUENCE</scope>
</reference>
<organism evidence="1">
    <name type="scientific">marine sediment metagenome</name>
    <dbReference type="NCBI Taxonomy" id="412755"/>
    <lineage>
        <taxon>unclassified sequences</taxon>
        <taxon>metagenomes</taxon>
        <taxon>ecological metagenomes</taxon>
    </lineage>
</organism>
<dbReference type="AlphaFoldDB" id="A0A0F9WBE9"/>
<protein>
    <submittedName>
        <fullName evidence="1">Uncharacterized protein</fullName>
    </submittedName>
</protein>
<gene>
    <name evidence="1" type="ORF">LCGC14_0031870</name>
</gene>
<evidence type="ECO:0000313" key="1">
    <source>
        <dbReference type="EMBL" id="KKO09693.1"/>
    </source>
</evidence>
<comment type="caution">
    <text evidence="1">The sequence shown here is derived from an EMBL/GenBank/DDBJ whole genome shotgun (WGS) entry which is preliminary data.</text>
</comment>